<feature type="transmembrane region" description="Helical" evidence="2">
    <location>
        <begin position="47"/>
        <end position="65"/>
    </location>
</feature>
<dbReference type="Proteomes" id="UP000053562">
    <property type="component" value="Unassembled WGS sequence"/>
</dbReference>
<evidence type="ECO:0000313" key="3">
    <source>
        <dbReference type="EMBL" id="KMZ81980.1"/>
    </source>
</evidence>
<dbReference type="EMBL" id="KQ234218">
    <property type="protein sequence ID" value="KMZ81980.1"/>
    <property type="molecule type" value="Genomic_DNA"/>
</dbReference>
<evidence type="ECO:0000256" key="1">
    <source>
        <dbReference type="SAM" id="MobiDB-lite"/>
    </source>
</evidence>
<sequence length="197" mass="22993">MKKKRSNSRENILTWHVNNQEESNGGEASSVMPSGKKHSNREKKNTFLLNKIFILSALVWTYQFFNEDSFEQCGHKIKPSGGSSGITDLRTNRSLYEDTPFQTFNDDLIKEDVSKDNIINEDLMDSSLINNGILNENLKNNLSDATNEEANREKEKIKSILYSYMEKIDAMHEDKLFYKLFRKCREEENDENPTRFF</sequence>
<reference evidence="3 4" key="1">
    <citation type="submission" date="2011-08" db="EMBL/GenBank/DDBJ databases">
        <title>The Genome Sequence of Plasmodium vivax India VII.</title>
        <authorList>
            <consortium name="The Broad Institute Genome Sequencing Platform"/>
            <consortium name="The Broad Institute Genome Sequencing Center for Infectious Disease"/>
            <person name="Neafsey D."/>
            <person name="Carlton J."/>
            <person name="Barnwell J."/>
            <person name="Collins W."/>
            <person name="Escalante A."/>
            <person name="Mullikin J."/>
            <person name="Saul A."/>
            <person name="Guigo R."/>
            <person name="Camara F."/>
            <person name="Young S.K."/>
            <person name="Zeng Q."/>
            <person name="Gargeya S."/>
            <person name="Fitzgerald M."/>
            <person name="Haas B."/>
            <person name="Abouelleil A."/>
            <person name="Alvarado L."/>
            <person name="Arachchi H.M."/>
            <person name="Berlin A."/>
            <person name="Brown A."/>
            <person name="Chapman S.B."/>
            <person name="Chen Z."/>
            <person name="Dunbar C."/>
            <person name="Freedman E."/>
            <person name="Gearin G."/>
            <person name="Gellesch M."/>
            <person name="Goldberg J."/>
            <person name="Griggs A."/>
            <person name="Gujja S."/>
            <person name="Heiman D."/>
            <person name="Howarth C."/>
            <person name="Larson L."/>
            <person name="Lui A."/>
            <person name="MacDonald P.J.P."/>
            <person name="Montmayeur A."/>
            <person name="Murphy C."/>
            <person name="Neiman D."/>
            <person name="Pearson M."/>
            <person name="Priest M."/>
            <person name="Roberts A."/>
            <person name="Saif S."/>
            <person name="Shea T."/>
            <person name="Shenoy N."/>
            <person name="Sisk P."/>
            <person name="Stolte C."/>
            <person name="Sykes S."/>
            <person name="Wortman J."/>
            <person name="Nusbaum C."/>
            <person name="Birren B."/>
        </authorList>
    </citation>
    <scope>NUCLEOTIDE SEQUENCE [LARGE SCALE GENOMIC DNA]</scope>
    <source>
        <strain evidence="3 4">India VII</strain>
    </source>
</reference>
<accession>A0A0J9SG51</accession>
<gene>
    <name evidence="3" type="ORF">PVIIG_03786</name>
</gene>
<keyword evidence="2" id="KW-0472">Membrane</keyword>
<evidence type="ECO:0000256" key="2">
    <source>
        <dbReference type="SAM" id="Phobius"/>
    </source>
</evidence>
<evidence type="ECO:0000313" key="4">
    <source>
        <dbReference type="Proteomes" id="UP000053562"/>
    </source>
</evidence>
<name>A0A0J9SG51_PLAVI</name>
<keyword evidence="2" id="KW-1133">Transmembrane helix</keyword>
<feature type="compositionally biased region" description="Polar residues" evidence="1">
    <location>
        <begin position="16"/>
        <end position="27"/>
    </location>
</feature>
<keyword evidence="2" id="KW-0812">Transmembrane</keyword>
<dbReference type="AlphaFoldDB" id="A0A0J9SG51"/>
<dbReference type="OrthoDB" id="383814at2759"/>
<feature type="region of interest" description="Disordered" evidence="1">
    <location>
        <begin position="1"/>
        <end position="40"/>
    </location>
</feature>
<organism evidence="3 4">
    <name type="scientific">Plasmodium vivax India VII</name>
    <dbReference type="NCBI Taxonomy" id="1077284"/>
    <lineage>
        <taxon>Eukaryota</taxon>
        <taxon>Sar</taxon>
        <taxon>Alveolata</taxon>
        <taxon>Apicomplexa</taxon>
        <taxon>Aconoidasida</taxon>
        <taxon>Haemosporida</taxon>
        <taxon>Plasmodiidae</taxon>
        <taxon>Plasmodium</taxon>
        <taxon>Plasmodium (Plasmodium)</taxon>
    </lineage>
</organism>
<protein>
    <submittedName>
        <fullName evidence="3">Uncharacterized protein</fullName>
    </submittedName>
</protein>
<proteinExistence type="predicted"/>